<feature type="coiled-coil region" evidence="6">
    <location>
        <begin position="413"/>
        <end position="447"/>
    </location>
</feature>
<dbReference type="InterPro" id="IPR052162">
    <property type="entry name" value="Sensor_kinase/Photoreceptor"/>
</dbReference>
<dbReference type="RefSeq" id="WP_248475891.1">
    <property type="nucleotide sequence ID" value="NZ_JALPRF010000001.1"/>
</dbReference>
<organism evidence="10 11">
    <name type="scientific">Spirosoma liriopis</name>
    <dbReference type="NCBI Taxonomy" id="2937440"/>
    <lineage>
        <taxon>Bacteria</taxon>
        <taxon>Pseudomonadati</taxon>
        <taxon>Bacteroidota</taxon>
        <taxon>Cytophagia</taxon>
        <taxon>Cytophagales</taxon>
        <taxon>Cytophagaceae</taxon>
        <taxon>Spirosoma</taxon>
    </lineage>
</organism>
<evidence type="ECO:0000256" key="1">
    <source>
        <dbReference type="ARBA" id="ARBA00000085"/>
    </source>
</evidence>
<dbReference type="Gene3D" id="3.30.565.10">
    <property type="entry name" value="Histidine kinase-like ATPase, C-terminal domain"/>
    <property type="match status" value="1"/>
</dbReference>
<evidence type="ECO:0000259" key="8">
    <source>
        <dbReference type="PROSITE" id="PS50112"/>
    </source>
</evidence>
<dbReference type="PROSITE" id="PS50109">
    <property type="entry name" value="HIS_KIN"/>
    <property type="match status" value="1"/>
</dbReference>
<dbReference type="InterPro" id="IPR036890">
    <property type="entry name" value="HATPase_C_sf"/>
</dbReference>
<feature type="domain" description="Histidine kinase" evidence="7">
    <location>
        <begin position="447"/>
        <end position="675"/>
    </location>
</feature>
<dbReference type="Gene3D" id="2.10.70.100">
    <property type="match status" value="2"/>
</dbReference>
<evidence type="ECO:0000259" key="9">
    <source>
        <dbReference type="PROSITE" id="PS50113"/>
    </source>
</evidence>
<dbReference type="SUPFAM" id="SSF55874">
    <property type="entry name" value="ATPase domain of HSP90 chaperone/DNA topoisomerase II/histidine kinase"/>
    <property type="match status" value="1"/>
</dbReference>
<dbReference type="SMART" id="SM00091">
    <property type="entry name" value="PAS"/>
    <property type="match status" value="1"/>
</dbReference>
<keyword evidence="3" id="KW-0597">Phosphoprotein</keyword>
<dbReference type="InterPro" id="IPR000700">
    <property type="entry name" value="PAS-assoc_C"/>
</dbReference>
<dbReference type="SMART" id="SM00387">
    <property type="entry name" value="HATPase_c"/>
    <property type="match status" value="1"/>
</dbReference>
<dbReference type="PANTHER" id="PTHR43304">
    <property type="entry name" value="PHYTOCHROME-LIKE PROTEIN CPH1"/>
    <property type="match status" value="1"/>
</dbReference>
<dbReference type="InterPro" id="IPR005467">
    <property type="entry name" value="His_kinase_dom"/>
</dbReference>
<dbReference type="EC" id="2.7.13.3" evidence="2"/>
<dbReference type="InterPro" id="IPR004358">
    <property type="entry name" value="Sig_transdc_His_kin-like_C"/>
</dbReference>
<dbReference type="PROSITE" id="PS50112">
    <property type="entry name" value="PAS"/>
    <property type="match status" value="1"/>
</dbReference>
<feature type="domain" description="PAS" evidence="8">
    <location>
        <begin position="152"/>
        <end position="223"/>
    </location>
</feature>
<dbReference type="SUPFAM" id="SSF55785">
    <property type="entry name" value="PYP-like sensor domain (PAS domain)"/>
    <property type="match status" value="3"/>
</dbReference>
<comment type="caution">
    <text evidence="10">The sequence shown here is derived from an EMBL/GenBank/DDBJ whole genome shotgun (WGS) entry which is preliminary data.</text>
</comment>
<keyword evidence="6" id="KW-0175">Coiled coil</keyword>
<evidence type="ECO:0000256" key="5">
    <source>
        <dbReference type="ARBA" id="ARBA00022777"/>
    </source>
</evidence>
<keyword evidence="5" id="KW-0418">Kinase</keyword>
<evidence type="ECO:0000256" key="6">
    <source>
        <dbReference type="SAM" id="Coils"/>
    </source>
</evidence>
<dbReference type="CDD" id="cd00082">
    <property type="entry name" value="HisKA"/>
    <property type="match status" value="1"/>
</dbReference>
<dbReference type="Proteomes" id="UP001202180">
    <property type="component" value="Unassembled WGS sequence"/>
</dbReference>
<comment type="catalytic activity">
    <reaction evidence="1">
        <text>ATP + protein L-histidine = ADP + protein N-phospho-L-histidine.</text>
        <dbReference type="EC" id="2.7.13.3"/>
    </reaction>
</comment>
<sequence length="678" mass="76698">MDNSVADQPNTYPPEEDLLLRSYDQLQTALSIGLIATWFWDINTDKVYGDANLFHLFGVPENPGDKGLPLKVFTNNIHDDDRARVSHLIEEAMRNHHGYEAEYRILVDDQTIKWVLARGRLTYNADDQPRSFSGVLVDVTDRKNAEIHSQEVEERLRLAIESAKLGTWDLNLLTGKLIWSDRTKRLFGLPPTADVDYAVFLAGIHPEDRDRTDQTVQECFEPGSSGRYDIEYRTIGLEDGKLRWIRANGQTVFDAQGSAIRFIGTVIDITSSKRTEEILQRRVAEQTQDLERQTHQLRTILDASLNSIIAMTAIRDETETIVDFVMDTANEAVIKSNFMTPDQIVGRTLLTVFPGNKDNGFFDLYVRVVQTGRPEESVQYYRDEFGLEGWFEVSAVKQGEDSVIVTYNNITDRKKVEMAAQQHAAELKEANAELKRSNENLQQFAQIASHDLQEPLRRIQAFSDMLQSQFADSLSEGETDLIRRIQKSARRMQMLIKDLLMYSQLTTQREPFAPVSLTDVLTDVLSDLEMTVAEKKATINAVPLPTVLGAPPRLRQLFQNLIANALKFTQTGQLPVLTIRFRLAMADELPALLHDQRQLPFWLISVADNGIGFEEKYKDRIFTPFQRLHDQTTFSGTGIGLAICQRVVESHGGAIDAISQPGKGATFNVFLPVYGELA</sequence>
<dbReference type="Gene3D" id="3.30.450.20">
    <property type="entry name" value="PAS domain"/>
    <property type="match status" value="3"/>
</dbReference>
<dbReference type="Pfam" id="PF00512">
    <property type="entry name" value="HisKA"/>
    <property type="match status" value="1"/>
</dbReference>
<keyword evidence="4" id="KW-0808">Transferase</keyword>
<feature type="domain" description="PAC" evidence="9">
    <location>
        <begin position="99"/>
        <end position="151"/>
    </location>
</feature>
<dbReference type="SMART" id="SM00086">
    <property type="entry name" value="PAC"/>
    <property type="match status" value="2"/>
</dbReference>
<evidence type="ECO:0000313" key="11">
    <source>
        <dbReference type="Proteomes" id="UP001202180"/>
    </source>
</evidence>
<dbReference type="InterPro" id="IPR013655">
    <property type="entry name" value="PAS_fold_3"/>
</dbReference>
<evidence type="ECO:0000313" key="10">
    <source>
        <dbReference type="EMBL" id="MCK8491088.1"/>
    </source>
</evidence>
<dbReference type="SUPFAM" id="SSF47384">
    <property type="entry name" value="Homodimeric domain of signal transducing histidine kinase"/>
    <property type="match status" value="1"/>
</dbReference>
<dbReference type="Pfam" id="PF02518">
    <property type="entry name" value="HATPase_c"/>
    <property type="match status" value="1"/>
</dbReference>
<gene>
    <name evidence="10" type="ORF">M0L20_04445</name>
</gene>
<evidence type="ECO:0000259" key="7">
    <source>
        <dbReference type="PROSITE" id="PS50109"/>
    </source>
</evidence>
<dbReference type="Pfam" id="PF08447">
    <property type="entry name" value="PAS_3"/>
    <property type="match status" value="2"/>
</dbReference>
<feature type="domain" description="PAC" evidence="9">
    <location>
        <begin position="228"/>
        <end position="281"/>
    </location>
</feature>
<evidence type="ECO:0000256" key="3">
    <source>
        <dbReference type="ARBA" id="ARBA00022553"/>
    </source>
</evidence>
<evidence type="ECO:0000256" key="4">
    <source>
        <dbReference type="ARBA" id="ARBA00022679"/>
    </source>
</evidence>
<dbReference type="InterPro" id="IPR003594">
    <property type="entry name" value="HATPase_dom"/>
</dbReference>
<dbReference type="Gene3D" id="1.10.287.130">
    <property type="match status" value="1"/>
</dbReference>
<dbReference type="PRINTS" id="PR00344">
    <property type="entry name" value="BCTRLSENSOR"/>
</dbReference>
<proteinExistence type="predicted"/>
<dbReference type="PANTHER" id="PTHR43304:SF1">
    <property type="entry name" value="PAC DOMAIN-CONTAINING PROTEIN"/>
    <property type="match status" value="1"/>
</dbReference>
<protein>
    <recommendedName>
        <fullName evidence="2">histidine kinase</fullName>
        <ecNumber evidence="2">2.7.13.3</ecNumber>
    </recommendedName>
</protein>
<reference evidence="10 11" key="1">
    <citation type="submission" date="2022-04" db="EMBL/GenBank/DDBJ databases">
        <title>Spirosoma sp. strain RP8 genome sequencing and assembly.</title>
        <authorList>
            <person name="Jung Y."/>
        </authorList>
    </citation>
    <scope>NUCLEOTIDE SEQUENCE [LARGE SCALE GENOMIC DNA]</scope>
    <source>
        <strain evidence="10 11">RP8</strain>
    </source>
</reference>
<dbReference type="PROSITE" id="PS50113">
    <property type="entry name" value="PAC"/>
    <property type="match status" value="2"/>
</dbReference>
<dbReference type="InterPro" id="IPR001610">
    <property type="entry name" value="PAC"/>
</dbReference>
<keyword evidence="11" id="KW-1185">Reference proteome</keyword>
<dbReference type="InterPro" id="IPR035965">
    <property type="entry name" value="PAS-like_dom_sf"/>
</dbReference>
<dbReference type="NCBIfam" id="TIGR00229">
    <property type="entry name" value="sensory_box"/>
    <property type="match status" value="1"/>
</dbReference>
<name>A0ABT0HG13_9BACT</name>
<dbReference type="InterPro" id="IPR000014">
    <property type="entry name" value="PAS"/>
</dbReference>
<evidence type="ECO:0000256" key="2">
    <source>
        <dbReference type="ARBA" id="ARBA00012438"/>
    </source>
</evidence>
<dbReference type="InterPro" id="IPR003661">
    <property type="entry name" value="HisK_dim/P_dom"/>
</dbReference>
<dbReference type="EMBL" id="JALPRF010000001">
    <property type="protein sequence ID" value="MCK8491088.1"/>
    <property type="molecule type" value="Genomic_DNA"/>
</dbReference>
<dbReference type="CDD" id="cd00130">
    <property type="entry name" value="PAS"/>
    <property type="match status" value="2"/>
</dbReference>
<dbReference type="InterPro" id="IPR036097">
    <property type="entry name" value="HisK_dim/P_sf"/>
</dbReference>
<accession>A0ABT0HG13</accession>
<dbReference type="SMART" id="SM00388">
    <property type="entry name" value="HisKA"/>
    <property type="match status" value="1"/>
</dbReference>